<organism evidence="1 2">
    <name type="scientific">Anatilimnocola aggregata</name>
    <dbReference type="NCBI Taxonomy" id="2528021"/>
    <lineage>
        <taxon>Bacteria</taxon>
        <taxon>Pseudomonadati</taxon>
        <taxon>Planctomycetota</taxon>
        <taxon>Planctomycetia</taxon>
        <taxon>Pirellulales</taxon>
        <taxon>Pirellulaceae</taxon>
        <taxon>Anatilimnocola</taxon>
    </lineage>
</organism>
<protein>
    <recommendedName>
        <fullName evidence="3">Peptidase C-terminal archaeal/bacterial domain-containing protein</fullName>
    </recommendedName>
</protein>
<accession>A0A517YCM4</accession>
<evidence type="ECO:0000313" key="2">
    <source>
        <dbReference type="Proteomes" id="UP000315017"/>
    </source>
</evidence>
<evidence type="ECO:0008006" key="3">
    <source>
        <dbReference type="Google" id="ProtNLM"/>
    </source>
</evidence>
<dbReference type="KEGG" id="aagg:ETAA8_30720"/>
<sequence length="825" mass="86372">MGAGDLVLLLPADCWVMGVQFALAKLATGFVAPASTTYLPSTQSALVTHPAPICWSAIVCCCLLILIGAAPAIAQPAITGVSPSSVKPGATTEVKFTGTKIDGPLQIWTSFPARCEWVGHDPKAKEVKNLVCKMTVPAGASLGVGGIVIASIRGISDVLPVMIDDLPLVADNGKNHAPASPQDVSLPAAIEGTSDGPASDYFAFNAKANERVSLELVAARLGNDFDGVLRVIDSTGKELLLLDDDAAAGADFRGLFVAPADGKYLLELRDNRYKPNGRYRLRLGTFPIVTTAHPIGVQTGVPTSLQFVGPNVAGLAPLTLLTGESNSRRLPLGSPAANSVGASWSTVIASSLPAAVEPQGTKEPLTLPIAVHGVLAVAREQDEFAFTLAKGQRASFVPVSRSVGSPAIVSLRLINAAGAQVAEAAVTDNEEEPLSFVAPADGVYRLQVSDLTARGGSDFTYRIEATTGPSFQLIRKPGVLKPKVADPNNNRIHFPVSIDGGGFAIDVVAQRSGYDGAIRLRIDSPRSGWQTVNHVIAAKANETRLYVIPPADWQLAEIASLRVVGEAADSEDIPPAVMSTIAQVRLAKPAMIYPAPFSDGLILASGLLAKSEFYTLSQTKPEITLLRQVGQAQLTLAMQRTEATFKDIPLTVLVTKAPAGVTTEVKRNGNGPAETYDIILKAPKEIAAGRHVLRYFTYAELAGTGLAVLSNDVVVNVVDPLTITVTPAGPLVAGQKQKVKIAVKRQADDRQSVELTFKSLPPGVTAAPEKSTLAPDQNELEVELSAAADAAAIMFKELTVVATSKAAGQNVTGESAAATLEVKKP</sequence>
<evidence type="ECO:0000313" key="1">
    <source>
        <dbReference type="EMBL" id="QDU27980.1"/>
    </source>
</evidence>
<dbReference type="AlphaFoldDB" id="A0A517YCM4"/>
<dbReference type="Proteomes" id="UP000315017">
    <property type="component" value="Chromosome"/>
</dbReference>
<dbReference type="Gene3D" id="2.60.120.380">
    <property type="match status" value="2"/>
</dbReference>
<dbReference type="EMBL" id="CP036274">
    <property type="protein sequence ID" value="QDU27980.1"/>
    <property type="molecule type" value="Genomic_DNA"/>
</dbReference>
<keyword evidence="2" id="KW-1185">Reference proteome</keyword>
<gene>
    <name evidence="1" type="ORF">ETAA8_30720</name>
</gene>
<reference evidence="1 2" key="1">
    <citation type="submission" date="2019-02" db="EMBL/GenBank/DDBJ databases">
        <title>Deep-cultivation of Planctomycetes and their phenomic and genomic characterization uncovers novel biology.</title>
        <authorList>
            <person name="Wiegand S."/>
            <person name="Jogler M."/>
            <person name="Boedeker C."/>
            <person name="Pinto D."/>
            <person name="Vollmers J."/>
            <person name="Rivas-Marin E."/>
            <person name="Kohn T."/>
            <person name="Peeters S.H."/>
            <person name="Heuer A."/>
            <person name="Rast P."/>
            <person name="Oberbeckmann S."/>
            <person name="Bunk B."/>
            <person name="Jeske O."/>
            <person name="Meyerdierks A."/>
            <person name="Storesund J.E."/>
            <person name="Kallscheuer N."/>
            <person name="Luecker S."/>
            <person name="Lage O.M."/>
            <person name="Pohl T."/>
            <person name="Merkel B.J."/>
            <person name="Hornburger P."/>
            <person name="Mueller R.-W."/>
            <person name="Bruemmer F."/>
            <person name="Labrenz M."/>
            <person name="Spormann A.M."/>
            <person name="Op den Camp H."/>
            <person name="Overmann J."/>
            <person name="Amann R."/>
            <person name="Jetten M.S.M."/>
            <person name="Mascher T."/>
            <person name="Medema M.H."/>
            <person name="Devos D.P."/>
            <person name="Kaster A.-K."/>
            <person name="Ovreas L."/>
            <person name="Rohde M."/>
            <person name="Galperin M.Y."/>
            <person name="Jogler C."/>
        </authorList>
    </citation>
    <scope>NUCLEOTIDE SEQUENCE [LARGE SCALE GENOMIC DNA]</scope>
    <source>
        <strain evidence="1 2">ETA_A8</strain>
    </source>
</reference>
<proteinExistence type="predicted"/>
<name>A0A517YCM4_9BACT</name>